<keyword evidence="3 5" id="KW-0812">Transmembrane</keyword>
<dbReference type="AlphaFoldDB" id="A0A5F9CRV3"/>
<comment type="similarity">
    <text evidence="2 6">Belongs to the mitochondrial carrier (TC 2.A.29) family.</text>
</comment>
<dbReference type="GO" id="GO:0016020">
    <property type="term" value="C:membrane"/>
    <property type="evidence" value="ECO:0007669"/>
    <property type="project" value="UniProtKB-SubCell"/>
</dbReference>
<dbReference type="Ensembl" id="ENSOCUT00000040360.1">
    <property type="protein sequence ID" value="ENSOCUP00000036419.1"/>
    <property type="gene ID" value="ENSOCUG00000013998.3"/>
</dbReference>
<accession>A0A5F9CRV3</accession>
<evidence type="ECO:0000256" key="2">
    <source>
        <dbReference type="ARBA" id="ARBA00006375"/>
    </source>
</evidence>
<dbReference type="Gene3D" id="1.50.40.10">
    <property type="entry name" value="Mitochondrial carrier domain"/>
    <property type="match status" value="1"/>
</dbReference>
<proteinExistence type="inferred from homology"/>
<dbReference type="Pfam" id="PF00153">
    <property type="entry name" value="Mito_carr"/>
    <property type="match status" value="2"/>
</dbReference>
<reference evidence="8" key="3">
    <citation type="submission" date="2025-09" db="UniProtKB">
        <authorList>
            <consortium name="Ensembl"/>
        </authorList>
    </citation>
    <scope>IDENTIFICATION</scope>
    <source>
        <strain evidence="8">Thorbecke</strain>
    </source>
</reference>
<gene>
    <name evidence="8" type="primary">SLC25A38</name>
</gene>
<dbReference type="GO" id="GO:0015187">
    <property type="term" value="F:glycine transmembrane transporter activity"/>
    <property type="evidence" value="ECO:0007669"/>
    <property type="project" value="TreeGrafter"/>
</dbReference>
<dbReference type="InterPro" id="IPR018108">
    <property type="entry name" value="MCP_transmembrane"/>
</dbReference>
<dbReference type="GO" id="GO:1904983">
    <property type="term" value="P:glycine import into mitochondrion"/>
    <property type="evidence" value="ECO:0007669"/>
    <property type="project" value="TreeGrafter"/>
</dbReference>
<dbReference type="Proteomes" id="UP000001811">
    <property type="component" value="Chromosome 9"/>
</dbReference>
<sequence length="288" mass="31046">MIHKSRPALLPSQDVGDTVETLMLHPVFKAFLCGSISGTCSTLLFQPLDLLKTRLQTLQPSDHGSRRVGMLAVFLKVVRTESLLGLWKGMSPSIVRCVPGMGIYFGTFYSLKQYFLRGHPPTALESVILGVGSRSIAGVCMSPITVIKTRYESGRYGYESIYAALRSIYRSEGHRGLFSGLTATLLRDAPFSGIYLMFYNQTKGVVPHALFGALRLPGAEGAESEAVRQAPPAGKLLQGWTRASPSMGSEQDPPKQSGVAGETFCRTTALSKVSVHDVSKEAGSGSRG</sequence>
<evidence type="ECO:0000256" key="6">
    <source>
        <dbReference type="RuleBase" id="RU000488"/>
    </source>
</evidence>
<evidence type="ECO:0000313" key="8">
    <source>
        <dbReference type="Ensembl" id="ENSOCUP00000036419.1"/>
    </source>
</evidence>
<evidence type="ECO:0000256" key="5">
    <source>
        <dbReference type="PROSITE-ProRule" id="PRU00282"/>
    </source>
</evidence>
<dbReference type="Bgee" id="ENSOCUG00000013998">
    <property type="expression patterns" value="Expressed in blood and 19 other cell types or tissues"/>
</dbReference>
<dbReference type="FunFam" id="1.50.40.10:FF:000118">
    <property type="entry name" value="Mitochondrial glycine transporter"/>
    <property type="match status" value="1"/>
</dbReference>
<organism evidence="8 9">
    <name type="scientific">Oryctolagus cuniculus</name>
    <name type="common">Rabbit</name>
    <dbReference type="NCBI Taxonomy" id="9986"/>
    <lineage>
        <taxon>Eukaryota</taxon>
        <taxon>Metazoa</taxon>
        <taxon>Chordata</taxon>
        <taxon>Craniata</taxon>
        <taxon>Vertebrata</taxon>
        <taxon>Euteleostomi</taxon>
        <taxon>Mammalia</taxon>
        <taxon>Eutheria</taxon>
        <taxon>Euarchontoglires</taxon>
        <taxon>Glires</taxon>
        <taxon>Lagomorpha</taxon>
        <taxon>Leporidae</taxon>
        <taxon>Oryctolagus</taxon>
    </lineage>
</organism>
<dbReference type="GeneTree" id="ENSGT00550000075117"/>
<evidence type="ECO:0000256" key="3">
    <source>
        <dbReference type="ARBA" id="ARBA00022692"/>
    </source>
</evidence>
<evidence type="ECO:0000256" key="4">
    <source>
        <dbReference type="ARBA" id="ARBA00023136"/>
    </source>
</evidence>
<feature type="repeat" description="Solcar" evidence="5">
    <location>
        <begin position="25"/>
        <end position="114"/>
    </location>
</feature>
<reference evidence="8 9" key="1">
    <citation type="journal article" date="2011" name="Nature">
        <title>A high-resolution map of human evolutionary constraint using 29 mammals.</title>
        <authorList>
            <person name="Lindblad-Toh K."/>
            <person name="Garber M."/>
            <person name="Zuk O."/>
            <person name="Lin M.F."/>
            <person name="Parker B.J."/>
            <person name="Washietl S."/>
            <person name="Kheradpour P."/>
            <person name="Ernst J."/>
            <person name="Jordan G."/>
            <person name="Mauceli E."/>
            <person name="Ward L.D."/>
            <person name="Lowe C.B."/>
            <person name="Holloway A.K."/>
            <person name="Clamp M."/>
            <person name="Gnerre S."/>
            <person name="Alfoldi J."/>
            <person name="Beal K."/>
            <person name="Chang J."/>
            <person name="Clawson H."/>
            <person name="Cuff J."/>
            <person name="Di Palma F."/>
            <person name="Fitzgerald S."/>
            <person name="Flicek P."/>
            <person name="Guttman M."/>
            <person name="Hubisz M.J."/>
            <person name="Jaffe D.B."/>
            <person name="Jungreis I."/>
            <person name="Kent W.J."/>
            <person name="Kostka D."/>
            <person name="Lara M."/>
            <person name="Martins A.L."/>
            <person name="Massingham T."/>
            <person name="Moltke I."/>
            <person name="Raney B.J."/>
            <person name="Rasmussen M.D."/>
            <person name="Robinson J."/>
            <person name="Stark A."/>
            <person name="Vilella A.J."/>
            <person name="Wen J."/>
            <person name="Xie X."/>
            <person name="Zody M.C."/>
            <person name="Baldwin J."/>
            <person name="Bloom T."/>
            <person name="Chin C.W."/>
            <person name="Heiman D."/>
            <person name="Nicol R."/>
            <person name="Nusbaum C."/>
            <person name="Young S."/>
            <person name="Wilkinson J."/>
            <person name="Worley K.C."/>
            <person name="Kovar C.L."/>
            <person name="Muzny D.M."/>
            <person name="Gibbs R.A."/>
            <person name="Cree A."/>
            <person name="Dihn H.H."/>
            <person name="Fowler G."/>
            <person name="Jhangiani S."/>
            <person name="Joshi V."/>
            <person name="Lee S."/>
            <person name="Lewis L.R."/>
            <person name="Nazareth L.V."/>
            <person name="Okwuonu G."/>
            <person name="Santibanez J."/>
            <person name="Warren W.C."/>
            <person name="Mardis E.R."/>
            <person name="Weinstock G.M."/>
            <person name="Wilson R.K."/>
            <person name="Delehaunty K."/>
            <person name="Dooling D."/>
            <person name="Fronik C."/>
            <person name="Fulton L."/>
            <person name="Fulton B."/>
            <person name="Graves T."/>
            <person name="Minx P."/>
            <person name="Sodergren E."/>
            <person name="Birney E."/>
            <person name="Margulies E.H."/>
            <person name="Herrero J."/>
            <person name="Green E.D."/>
            <person name="Haussler D."/>
            <person name="Siepel A."/>
            <person name="Goldman N."/>
            <person name="Pollard K.S."/>
            <person name="Pedersen J.S."/>
            <person name="Lander E.S."/>
            <person name="Kellis M."/>
        </authorList>
    </citation>
    <scope>NUCLEOTIDE SEQUENCE [LARGE SCALE GENOMIC DNA]</scope>
    <source>
        <strain evidence="8 9">Thorbecke inbred</strain>
    </source>
</reference>
<dbReference type="EMBL" id="AAGW02056154">
    <property type="status" value="NOT_ANNOTATED_CDS"/>
    <property type="molecule type" value="Genomic_DNA"/>
</dbReference>
<keyword evidence="9" id="KW-1185">Reference proteome</keyword>
<evidence type="ECO:0000313" key="9">
    <source>
        <dbReference type="Proteomes" id="UP000001811"/>
    </source>
</evidence>
<evidence type="ECO:0000256" key="7">
    <source>
        <dbReference type="SAM" id="MobiDB-lite"/>
    </source>
</evidence>
<dbReference type="PANTHER" id="PTHR46181:SF3">
    <property type="entry name" value="MITOCHONDRIAL GLYCINE TRANSPORTER"/>
    <property type="match status" value="1"/>
</dbReference>
<evidence type="ECO:0000256" key="1">
    <source>
        <dbReference type="ARBA" id="ARBA00004141"/>
    </source>
</evidence>
<feature type="region of interest" description="Disordered" evidence="7">
    <location>
        <begin position="239"/>
        <end position="262"/>
    </location>
</feature>
<dbReference type="InterPro" id="IPR023395">
    <property type="entry name" value="MCP_dom_sf"/>
</dbReference>
<dbReference type="PROSITE" id="PS50920">
    <property type="entry name" value="SOLCAR"/>
    <property type="match status" value="2"/>
</dbReference>
<feature type="repeat" description="Solcar" evidence="5">
    <location>
        <begin position="121"/>
        <end position="205"/>
    </location>
</feature>
<dbReference type="GO" id="GO:0005739">
    <property type="term" value="C:mitochondrion"/>
    <property type="evidence" value="ECO:0007669"/>
    <property type="project" value="TreeGrafter"/>
</dbReference>
<name>A0A5F9CRV3_RABIT</name>
<dbReference type="SUPFAM" id="SSF103506">
    <property type="entry name" value="Mitochondrial carrier"/>
    <property type="match status" value="1"/>
</dbReference>
<keyword evidence="6" id="KW-0813">Transport</keyword>
<reference evidence="8" key="2">
    <citation type="submission" date="2025-08" db="UniProtKB">
        <authorList>
            <consortium name="Ensembl"/>
        </authorList>
    </citation>
    <scope>IDENTIFICATION</scope>
    <source>
        <strain evidence="8">Thorbecke</strain>
    </source>
</reference>
<keyword evidence="4 5" id="KW-0472">Membrane</keyword>
<dbReference type="EMBL" id="AAGW02056155">
    <property type="status" value="NOT_ANNOTATED_CDS"/>
    <property type="molecule type" value="Genomic_DNA"/>
</dbReference>
<comment type="subcellular location">
    <subcellularLocation>
        <location evidence="1">Membrane</location>
        <topology evidence="1">Multi-pass membrane protein</topology>
    </subcellularLocation>
</comment>
<protein>
    <submittedName>
        <fullName evidence="8">Solute carrier family 25 member 38</fullName>
    </submittedName>
</protein>
<dbReference type="PANTHER" id="PTHR46181">
    <property type="entry name" value="MITOCHONDRIAL GLYCINE TRANSPORTER"/>
    <property type="match status" value="1"/>
</dbReference>